<dbReference type="EMBL" id="JAWWNJ010000103">
    <property type="protein sequence ID" value="KAK6993157.1"/>
    <property type="molecule type" value="Genomic_DNA"/>
</dbReference>
<accession>A0AAV9ZW05</accession>
<evidence type="ECO:0000313" key="2">
    <source>
        <dbReference type="EMBL" id="KAK6993157.1"/>
    </source>
</evidence>
<feature type="region of interest" description="Disordered" evidence="1">
    <location>
        <begin position="177"/>
        <end position="196"/>
    </location>
</feature>
<gene>
    <name evidence="2" type="ORF">R3P38DRAFT_3223750</name>
</gene>
<proteinExistence type="predicted"/>
<name>A0AAV9ZW05_9AGAR</name>
<dbReference type="AlphaFoldDB" id="A0AAV9ZW05"/>
<evidence type="ECO:0000313" key="3">
    <source>
        <dbReference type="Proteomes" id="UP001362999"/>
    </source>
</evidence>
<keyword evidence="3" id="KW-1185">Reference proteome</keyword>
<protein>
    <submittedName>
        <fullName evidence="2">Uncharacterized protein</fullName>
    </submittedName>
</protein>
<dbReference type="Proteomes" id="UP001362999">
    <property type="component" value="Unassembled WGS sequence"/>
</dbReference>
<reference evidence="2 3" key="1">
    <citation type="journal article" date="2024" name="J Genomics">
        <title>Draft genome sequencing and assembly of Favolaschia claudopus CIRM-BRFM 2984 isolated from oak limbs.</title>
        <authorList>
            <person name="Navarro D."/>
            <person name="Drula E."/>
            <person name="Chaduli D."/>
            <person name="Cazenave R."/>
            <person name="Ahrendt S."/>
            <person name="Wang J."/>
            <person name="Lipzen A."/>
            <person name="Daum C."/>
            <person name="Barry K."/>
            <person name="Grigoriev I.V."/>
            <person name="Favel A."/>
            <person name="Rosso M.N."/>
            <person name="Martin F."/>
        </authorList>
    </citation>
    <scope>NUCLEOTIDE SEQUENCE [LARGE SCALE GENOMIC DNA]</scope>
    <source>
        <strain evidence="2 3">CIRM-BRFM 2984</strain>
    </source>
</reference>
<evidence type="ECO:0000256" key="1">
    <source>
        <dbReference type="SAM" id="MobiDB-lite"/>
    </source>
</evidence>
<comment type="caution">
    <text evidence="2">The sequence shown here is derived from an EMBL/GenBank/DDBJ whole genome shotgun (WGS) entry which is preliminary data.</text>
</comment>
<organism evidence="2 3">
    <name type="scientific">Favolaschia claudopus</name>
    <dbReference type="NCBI Taxonomy" id="2862362"/>
    <lineage>
        <taxon>Eukaryota</taxon>
        <taxon>Fungi</taxon>
        <taxon>Dikarya</taxon>
        <taxon>Basidiomycota</taxon>
        <taxon>Agaricomycotina</taxon>
        <taxon>Agaricomycetes</taxon>
        <taxon>Agaricomycetidae</taxon>
        <taxon>Agaricales</taxon>
        <taxon>Marasmiineae</taxon>
        <taxon>Mycenaceae</taxon>
        <taxon>Favolaschia</taxon>
    </lineage>
</organism>
<sequence>MSHHSFPGGSTRGQVYGTGIYGSGYPGFHTRGVEGRWFPFYFWPLVWGPGPSYSAYLRTDERHGDKFPARRTVADMMPVIASNCSHYLTIASSGATAPSPFNGNTVHAEQVVQYYRASSVALTLDTYNDTAIFLPENSTSQTPLPAGVDQNLLTCLNLTIGQAVPLVDVVSNPDVMSSSRSRSASATAIGNVEMSR</sequence>
<feature type="compositionally biased region" description="Low complexity" evidence="1">
    <location>
        <begin position="177"/>
        <end position="186"/>
    </location>
</feature>